<reference evidence="1" key="1">
    <citation type="submission" date="2023-04" db="EMBL/GenBank/DDBJ databases">
        <authorList>
            <consortium name="ELIXIR-Norway"/>
        </authorList>
    </citation>
    <scope>NUCLEOTIDE SEQUENCE [LARGE SCALE GENOMIC DNA]</scope>
</reference>
<evidence type="ECO:0000313" key="1">
    <source>
        <dbReference type="EMBL" id="CAI9176226.1"/>
    </source>
</evidence>
<protein>
    <submittedName>
        <fullName evidence="1">Uncharacterized protein</fullName>
    </submittedName>
</protein>
<dbReference type="Proteomes" id="UP001176941">
    <property type="component" value="Chromosome 6"/>
</dbReference>
<sequence>MIGKDHPETNPITIKPKTVSHAAKQFSWVPLPSCSPPGCPFPMKSLALSAHVSPQTIHFRVLDKSPVSGPGRGPPSCNTTIICACKKCLTGAQVKMKEQQAVAQSHLKK</sequence>
<name>A0ABN8ZTB8_RANTA</name>
<organism evidence="1 2">
    <name type="scientific">Rangifer tarandus platyrhynchus</name>
    <name type="common">Svalbard reindeer</name>
    <dbReference type="NCBI Taxonomy" id="3082113"/>
    <lineage>
        <taxon>Eukaryota</taxon>
        <taxon>Metazoa</taxon>
        <taxon>Chordata</taxon>
        <taxon>Craniata</taxon>
        <taxon>Vertebrata</taxon>
        <taxon>Euteleostomi</taxon>
        <taxon>Mammalia</taxon>
        <taxon>Eutheria</taxon>
        <taxon>Laurasiatheria</taxon>
        <taxon>Artiodactyla</taxon>
        <taxon>Ruminantia</taxon>
        <taxon>Pecora</taxon>
        <taxon>Cervidae</taxon>
        <taxon>Odocoileinae</taxon>
        <taxon>Rangifer</taxon>
    </lineage>
</organism>
<proteinExistence type="predicted"/>
<gene>
    <name evidence="1" type="ORF">MRATA1EN1_LOCUS25188</name>
</gene>
<evidence type="ECO:0000313" key="2">
    <source>
        <dbReference type="Proteomes" id="UP001176941"/>
    </source>
</evidence>
<dbReference type="EMBL" id="OX459942">
    <property type="protein sequence ID" value="CAI9176226.1"/>
    <property type="molecule type" value="Genomic_DNA"/>
</dbReference>
<keyword evidence="2" id="KW-1185">Reference proteome</keyword>
<accession>A0ABN8ZTB8</accession>